<protein>
    <submittedName>
        <fullName evidence="3">Uncharacterized protein</fullName>
    </submittedName>
</protein>
<proteinExistence type="predicted"/>
<name>A0A2P5Z4K8_9XANT</name>
<feature type="signal peptide" evidence="2">
    <location>
        <begin position="1"/>
        <end position="16"/>
    </location>
</feature>
<dbReference type="OrthoDB" id="6009177at2"/>
<dbReference type="GeneID" id="93880550"/>
<sequence>MSGLLWKLALAGTAYAAIRAYRRNAHTTVADTASPMPPAELDDGRATPPHGDTLQGAERASATAAPDDPGGAVPA</sequence>
<feature type="compositionally biased region" description="Low complexity" evidence="1">
    <location>
        <begin position="60"/>
        <end position="75"/>
    </location>
</feature>
<feature type="region of interest" description="Disordered" evidence="1">
    <location>
        <begin position="28"/>
        <end position="75"/>
    </location>
</feature>
<dbReference type="RefSeq" id="WP_010343627.1">
    <property type="nucleotide sequence ID" value="NZ_CP132343.1"/>
</dbReference>
<dbReference type="EMBL" id="MDEK01000007">
    <property type="protein sequence ID" value="PPU82819.1"/>
    <property type="molecule type" value="Genomic_DNA"/>
</dbReference>
<gene>
    <name evidence="3" type="ORF">XsacCFBP4641_09160</name>
</gene>
<accession>A0A2P5Z4K8</accession>
<evidence type="ECO:0000313" key="3">
    <source>
        <dbReference type="EMBL" id="PPU82819.1"/>
    </source>
</evidence>
<comment type="caution">
    <text evidence="3">The sequence shown here is derived from an EMBL/GenBank/DDBJ whole genome shotgun (WGS) entry which is preliminary data.</text>
</comment>
<feature type="chain" id="PRO_5015143389" evidence="2">
    <location>
        <begin position="17"/>
        <end position="75"/>
    </location>
</feature>
<dbReference type="AlphaFoldDB" id="A0A2P5Z4K8"/>
<dbReference type="Proteomes" id="UP000247346">
    <property type="component" value="Unassembled WGS sequence"/>
</dbReference>
<evidence type="ECO:0000313" key="4">
    <source>
        <dbReference type="Proteomes" id="UP000247346"/>
    </source>
</evidence>
<organism evidence="3 4">
    <name type="scientific">Xanthomonas sacchari</name>
    <dbReference type="NCBI Taxonomy" id="56458"/>
    <lineage>
        <taxon>Bacteria</taxon>
        <taxon>Pseudomonadati</taxon>
        <taxon>Pseudomonadota</taxon>
        <taxon>Gammaproteobacteria</taxon>
        <taxon>Lysobacterales</taxon>
        <taxon>Lysobacteraceae</taxon>
        <taxon>Xanthomonas</taxon>
    </lineage>
</organism>
<evidence type="ECO:0000256" key="2">
    <source>
        <dbReference type="SAM" id="SignalP"/>
    </source>
</evidence>
<evidence type="ECO:0000256" key="1">
    <source>
        <dbReference type="SAM" id="MobiDB-lite"/>
    </source>
</evidence>
<keyword evidence="2" id="KW-0732">Signal</keyword>
<reference evidence="3 4" key="1">
    <citation type="submission" date="2016-08" db="EMBL/GenBank/DDBJ databases">
        <authorList>
            <person name="Seilhamer J.J."/>
        </authorList>
    </citation>
    <scope>NUCLEOTIDE SEQUENCE [LARGE SCALE GENOMIC DNA]</scope>
    <source>
        <strain evidence="3 4">CFBP4641</strain>
    </source>
</reference>